<keyword evidence="4" id="KW-1185">Reference proteome</keyword>
<keyword evidence="2" id="KW-0472">Membrane</keyword>
<dbReference type="PANTHER" id="PTHR47160">
    <property type="entry name" value="PUTATIVE-RELATED"/>
    <property type="match status" value="1"/>
</dbReference>
<name>A0AAD5PXZ9_9CRUS</name>
<feature type="region of interest" description="Disordered" evidence="1">
    <location>
        <begin position="311"/>
        <end position="346"/>
    </location>
</feature>
<reference evidence="3 4" key="1">
    <citation type="submission" date="2022-05" db="EMBL/GenBank/DDBJ databases">
        <title>A multi-omics perspective on studying reproductive biology in Daphnia sinensis.</title>
        <authorList>
            <person name="Jia J."/>
        </authorList>
    </citation>
    <scope>NUCLEOTIDE SEQUENCE [LARGE SCALE GENOMIC DNA]</scope>
    <source>
        <strain evidence="3 4">WSL</strain>
    </source>
</reference>
<dbReference type="PANTHER" id="PTHR47160:SF10">
    <property type="entry name" value="MULE TRANSPOSASE DOMAIN-CONTAINING PROTEIN"/>
    <property type="match status" value="1"/>
</dbReference>
<dbReference type="Gene3D" id="2.20.25.240">
    <property type="match status" value="1"/>
</dbReference>
<evidence type="ECO:0008006" key="5">
    <source>
        <dbReference type="Google" id="ProtNLM"/>
    </source>
</evidence>
<evidence type="ECO:0000256" key="2">
    <source>
        <dbReference type="SAM" id="Phobius"/>
    </source>
</evidence>
<keyword evidence="2" id="KW-1133">Transmembrane helix</keyword>
<protein>
    <recommendedName>
        <fullName evidence="5">FLYWCH-type domain-containing protein</fullName>
    </recommendedName>
</protein>
<accession>A0AAD5PXZ9</accession>
<dbReference type="Proteomes" id="UP000820818">
    <property type="component" value="Linkage Group LG4"/>
</dbReference>
<evidence type="ECO:0000256" key="1">
    <source>
        <dbReference type="SAM" id="MobiDB-lite"/>
    </source>
</evidence>
<proteinExistence type="predicted"/>
<evidence type="ECO:0000313" key="3">
    <source>
        <dbReference type="EMBL" id="KAI9559500.1"/>
    </source>
</evidence>
<dbReference type="AlphaFoldDB" id="A0AAD5PXZ9"/>
<organism evidence="3 4">
    <name type="scientific">Daphnia sinensis</name>
    <dbReference type="NCBI Taxonomy" id="1820382"/>
    <lineage>
        <taxon>Eukaryota</taxon>
        <taxon>Metazoa</taxon>
        <taxon>Ecdysozoa</taxon>
        <taxon>Arthropoda</taxon>
        <taxon>Crustacea</taxon>
        <taxon>Branchiopoda</taxon>
        <taxon>Diplostraca</taxon>
        <taxon>Cladocera</taxon>
        <taxon>Anomopoda</taxon>
        <taxon>Daphniidae</taxon>
        <taxon>Daphnia</taxon>
        <taxon>Daphnia similis group</taxon>
    </lineage>
</organism>
<dbReference type="EMBL" id="WJBH02000004">
    <property type="protein sequence ID" value="KAI9559500.1"/>
    <property type="molecule type" value="Genomic_DNA"/>
</dbReference>
<feature type="region of interest" description="Disordered" evidence="1">
    <location>
        <begin position="279"/>
        <end position="299"/>
    </location>
</feature>
<keyword evidence="2" id="KW-0812">Transmembrane</keyword>
<comment type="caution">
    <text evidence="3">The sequence shown here is derived from an EMBL/GenBank/DDBJ whole genome shotgun (WGS) entry which is preliminary data.</text>
</comment>
<evidence type="ECO:0000313" key="4">
    <source>
        <dbReference type="Proteomes" id="UP000820818"/>
    </source>
</evidence>
<sequence length="400" mass="46058">MLFEEDEYPTVEPVKGVKYKGTRYNSEKGFIYHLQKRTSTFVIYHCKYHKKKNGGCKARIKSEMESGMFIRHGTNHHNHPPETEEQKLLTVLHPGVPIGYGDAMQRRLQRAKRRRQPPIPATVEEIVHLIEEYPEYRDAFEGGQFYWGHVKVADGEEALVFLSPKLLPKLSEATEIQADATFRNLPGLFKQLFTLHITKFNLVFSFAYVLMTRKTRALYDLVMERIIDVFDKVHPNRFIGVDLVMSYYESAIQGSLTAALHGSQAVGCFFHYSQHDARSRMDPNDSSNNGIPDQERPAVRPRRRFLAGSVREVLPPPPPYEVRQPAAEVQQPNAEDQQPAAEVQTRPVRRRNLSRVARIICQMMGILQLQGLLADVVLIPDLKLKMFFCVLIIVLFYLFF</sequence>
<feature type="transmembrane region" description="Helical" evidence="2">
    <location>
        <begin position="382"/>
        <end position="399"/>
    </location>
</feature>
<gene>
    <name evidence="3" type="ORF">GHT06_013494</name>
</gene>